<name>A0A9W8VLY8_9HYPO</name>
<accession>A0A9W8VLY8</accession>
<protein>
    <recommendedName>
        <fullName evidence="4">Apple domain-containing protein</fullName>
    </recommendedName>
</protein>
<dbReference type="EMBL" id="JAOQAZ010000004">
    <property type="protein sequence ID" value="KAJ4267649.1"/>
    <property type="molecule type" value="Genomic_DNA"/>
</dbReference>
<evidence type="ECO:0008006" key="4">
    <source>
        <dbReference type="Google" id="ProtNLM"/>
    </source>
</evidence>
<comment type="caution">
    <text evidence="2">The sequence shown here is derived from an EMBL/GenBank/DDBJ whole genome shotgun (WGS) entry which is preliminary data.</text>
</comment>
<keyword evidence="3" id="KW-1185">Reference proteome</keyword>
<gene>
    <name evidence="2" type="ORF">NW762_003761</name>
</gene>
<evidence type="ECO:0000256" key="1">
    <source>
        <dbReference type="SAM" id="SignalP"/>
    </source>
</evidence>
<reference evidence="2" key="1">
    <citation type="submission" date="2022-09" db="EMBL/GenBank/DDBJ databases">
        <title>Fusarium specimens isolated from Avocado Roots.</title>
        <authorList>
            <person name="Stajich J."/>
            <person name="Roper C."/>
            <person name="Heimlech-Rivalta G."/>
        </authorList>
    </citation>
    <scope>NUCLEOTIDE SEQUENCE</scope>
    <source>
        <strain evidence="2">CF00136</strain>
    </source>
</reference>
<evidence type="ECO:0000313" key="2">
    <source>
        <dbReference type="EMBL" id="KAJ4267649.1"/>
    </source>
</evidence>
<sequence>MKATAAYFMAAVLSANQVHAECFDGTIAVISPGYTVVHKCNVYRQGEITNNVVSALECAILAKNAGVSVSTYHPPTKRCIVASEDGKDISRDGTTYMKRIFGIEEADPFAVELVEEEDPFLDCEGEKANCRIREANLKVDLATVQAQLVVSEAESAIGKADSALLKDMLASNCPSQHTLYGVVGGTEYRFWCGRHHSPAGEREVHKNVNTFEACAKLCNARSWCVFAQHGIHKTVCHLYDRKTSHTTQPELSDGYWNCAVKK</sequence>
<dbReference type="Proteomes" id="UP001152049">
    <property type="component" value="Unassembled WGS sequence"/>
</dbReference>
<organism evidence="2 3">
    <name type="scientific">Fusarium torreyae</name>
    <dbReference type="NCBI Taxonomy" id="1237075"/>
    <lineage>
        <taxon>Eukaryota</taxon>
        <taxon>Fungi</taxon>
        <taxon>Dikarya</taxon>
        <taxon>Ascomycota</taxon>
        <taxon>Pezizomycotina</taxon>
        <taxon>Sordariomycetes</taxon>
        <taxon>Hypocreomycetidae</taxon>
        <taxon>Hypocreales</taxon>
        <taxon>Nectriaceae</taxon>
        <taxon>Fusarium</taxon>
    </lineage>
</organism>
<feature type="signal peptide" evidence="1">
    <location>
        <begin position="1"/>
        <end position="20"/>
    </location>
</feature>
<keyword evidence="1" id="KW-0732">Signal</keyword>
<feature type="chain" id="PRO_5040993818" description="Apple domain-containing protein" evidence="1">
    <location>
        <begin position="21"/>
        <end position="262"/>
    </location>
</feature>
<evidence type="ECO:0000313" key="3">
    <source>
        <dbReference type="Proteomes" id="UP001152049"/>
    </source>
</evidence>
<dbReference type="AlphaFoldDB" id="A0A9W8VLY8"/>
<dbReference type="OrthoDB" id="5403707at2759"/>
<proteinExistence type="predicted"/>